<accession>A0ABM3ILV8</accession>
<feature type="domain" description="D-isomer specific 2-hydroxyacid dehydrogenase catalytic" evidence="1">
    <location>
        <begin position="25"/>
        <end position="115"/>
    </location>
</feature>
<dbReference type="InterPro" id="IPR006139">
    <property type="entry name" value="D-isomer_2_OHA_DH_cat_dom"/>
</dbReference>
<dbReference type="SUPFAM" id="SSF52283">
    <property type="entry name" value="Formate/glycerate dehydrogenase catalytic domain-like"/>
    <property type="match status" value="1"/>
</dbReference>
<keyword evidence="2" id="KW-1185">Reference proteome</keyword>
<reference evidence="3" key="1">
    <citation type="submission" date="2025-08" db="UniProtKB">
        <authorList>
            <consortium name="RefSeq"/>
        </authorList>
    </citation>
    <scope>IDENTIFICATION</scope>
    <source>
        <tissue evidence="3">Seedling</tissue>
    </source>
</reference>
<evidence type="ECO:0000313" key="3">
    <source>
        <dbReference type="RefSeq" id="XP_048331308.2"/>
    </source>
</evidence>
<dbReference type="Pfam" id="PF00389">
    <property type="entry name" value="2-Hacid_dh"/>
    <property type="match status" value="1"/>
</dbReference>
<dbReference type="GeneID" id="125422894"/>
<name>A0ABM3ILV8_ZIZJJ</name>
<dbReference type="PANTHER" id="PTHR42938:SF25">
    <property type="entry name" value="D-ISOMER SPECIFIC 2-HYDROXYACID DEHYDROGENASE FAMILY PROTEIN"/>
    <property type="match status" value="1"/>
</dbReference>
<organism evidence="2 3">
    <name type="scientific">Ziziphus jujuba</name>
    <name type="common">Chinese jujube</name>
    <name type="synonym">Ziziphus sativa</name>
    <dbReference type="NCBI Taxonomy" id="326968"/>
    <lineage>
        <taxon>Eukaryota</taxon>
        <taxon>Viridiplantae</taxon>
        <taxon>Streptophyta</taxon>
        <taxon>Embryophyta</taxon>
        <taxon>Tracheophyta</taxon>
        <taxon>Spermatophyta</taxon>
        <taxon>Magnoliopsida</taxon>
        <taxon>eudicotyledons</taxon>
        <taxon>Gunneridae</taxon>
        <taxon>Pentapetalae</taxon>
        <taxon>rosids</taxon>
        <taxon>fabids</taxon>
        <taxon>Rosales</taxon>
        <taxon>Rhamnaceae</taxon>
        <taxon>Paliureae</taxon>
        <taxon>Ziziphus</taxon>
    </lineage>
</organism>
<sequence length="163" mass="17947">MANDGDDQKHMTRVLFCGPHLPSSQNYTREYLKDYPFVQVDDVPLEDVPDVIGNYQICVVKSMKIDSNIISRAKNMKLLMQFGVGVEGIDIDAATKSGIKVGRIPSGATGNAASCAEMAIYLILGLLRKQKELETSVKQRMLGEPIGETLLGKTVIIFLFLIL</sequence>
<dbReference type="Gene3D" id="3.40.50.720">
    <property type="entry name" value="NAD(P)-binding Rossmann-like Domain"/>
    <property type="match status" value="1"/>
</dbReference>
<protein>
    <submittedName>
        <fullName evidence="3">Uncharacterized protein LOC125422894</fullName>
    </submittedName>
</protein>
<gene>
    <name evidence="3" type="primary">LOC125422894</name>
</gene>
<dbReference type="PANTHER" id="PTHR42938">
    <property type="entry name" value="FORMATE DEHYDROGENASE 1"/>
    <property type="match status" value="1"/>
</dbReference>
<evidence type="ECO:0000259" key="1">
    <source>
        <dbReference type="Pfam" id="PF00389"/>
    </source>
</evidence>
<evidence type="ECO:0000313" key="2">
    <source>
        <dbReference type="Proteomes" id="UP001652623"/>
    </source>
</evidence>
<dbReference type="RefSeq" id="XP_048331308.2">
    <property type="nucleotide sequence ID" value="XM_048475351.2"/>
</dbReference>
<dbReference type="Proteomes" id="UP001652623">
    <property type="component" value="Chromosome 5"/>
</dbReference>
<proteinExistence type="predicted"/>